<proteinExistence type="predicted"/>
<protein>
    <recommendedName>
        <fullName evidence="1">HTH cro/C1-type domain-containing protein</fullName>
    </recommendedName>
</protein>
<dbReference type="EMBL" id="CABL01000001">
    <property type="protein sequence ID" value="CBH74351.1"/>
    <property type="molecule type" value="Genomic_DNA"/>
</dbReference>
<gene>
    <name evidence="2" type="ORF">CARN1_2238</name>
</gene>
<feature type="domain" description="HTH cro/C1-type" evidence="1">
    <location>
        <begin position="24"/>
        <end position="79"/>
    </location>
</feature>
<dbReference type="SUPFAM" id="SSF47413">
    <property type="entry name" value="lambda repressor-like DNA-binding domains"/>
    <property type="match status" value="1"/>
</dbReference>
<sequence length="168" mass="18419">MNQQIPVWDARLGTAGGPTFGAALQALARERAVSEAELLEALGFTAEELAELYAGSHRVGTSLLARLAQALRLRPIEFMQKSALLSLDVYAFGLDPLFFLPEGQLRYDARIYMREINPRHAVPEGDMTKRNPILNALGEDPLLDALGRIEIELTYLLRVASQATGGTL</sequence>
<name>E6PD16_9ZZZZ</name>
<reference evidence="2" key="1">
    <citation type="submission" date="2009-10" db="EMBL/GenBank/DDBJ databases">
        <title>Diversity of trophic interactions inside an arsenic-rich microbial ecosystem.</title>
        <authorList>
            <person name="Bertin P.N."/>
            <person name="Heinrich-Salmeron A."/>
            <person name="Pelletier E."/>
            <person name="Goulhen-Chollet F."/>
            <person name="Arsene-Ploetze F."/>
            <person name="Gallien S."/>
            <person name="Calteau A."/>
            <person name="Vallenet D."/>
            <person name="Casiot C."/>
            <person name="Chane-Woon-Ming B."/>
            <person name="Giloteaux L."/>
            <person name="Barakat M."/>
            <person name="Bonnefoy V."/>
            <person name="Bruneel O."/>
            <person name="Chandler M."/>
            <person name="Cleiss J."/>
            <person name="Duran R."/>
            <person name="Elbaz-Poulichet F."/>
            <person name="Fonknechten N."/>
            <person name="Lauga B."/>
            <person name="Mornico D."/>
            <person name="Ortet P."/>
            <person name="Schaeffer C."/>
            <person name="Siguier P."/>
            <person name="Alexander Thil Smith A."/>
            <person name="Van Dorsselaer A."/>
            <person name="Weissenbach J."/>
            <person name="Medigue C."/>
            <person name="Le Paslier D."/>
        </authorList>
    </citation>
    <scope>NUCLEOTIDE SEQUENCE</scope>
</reference>
<dbReference type="Pfam" id="PF13443">
    <property type="entry name" value="HTH_26"/>
    <property type="match status" value="1"/>
</dbReference>
<dbReference type="AlphaFoldDB" id="E6PD16"/>
<evidence type="ECO:0000259" key="1">
    <source>
        <dbReference type="Pfam" id="PF13443"/>
    </source>
</evidence>
<evidence type="ECO:0000313" key="2">
    <source>
        <dbReference type="EMBL" id="CBH74351.1"/>
    </source>
</evidence>
<dbReference type="InterPro" id="IPR001387">
    <property type="entry name" value="Cro/C1-type_HTH"/>
</dbReference>
<dbReference type="InterPro" id="IPR010982">
    <property type="entry name" value="Lambda_DNA-bd_dom_sf"/>
</dbReference>
<comment type="caution">
    <text evidence="2">The sequence shown here is derived from an EMBL/GenBank/DDBJ whole genome shotgun (WGS) entry which is preliminary data.</text>
</comment>
<organism evidence="2">
    <name type="scientific">mine drainage metagenome</name>
    <dbReference type="NCBI Taxonomy" id="410659"/>
    <lineage>
        <taxon>unclassified sequences</taxon>
        <taxon>metagenomes</taxon>
        <taxon>ecological metagenomes</taxon>
    </lineage>
</organism>
<dbReference type="GO" id="GO:0003677">
    <property type="term" value="F:DNA binding"/>
    <property type="evidence" value="ECO:0007669"/>
    <property type="project" value="InterPro"/>
</dbReference>
<accession>E6PD16</accession>